<sequence length="36" mass="4443">MVKLIVYTSKNYKIVFKYLDNKNIEYKFQYGNYVNT</sequence>
<name>A0A6N1NMY7_9VIRU</name>
<dbReference type="KEGG" id="vg:80516789"/>
<evidence type="ECO:0000313" key="1">
    <source>
        <dbReference type="EMBL" id="QKU33498.1"/>
    </source>
</evidence>
<dbReference type="GeneID" id="80516789"/>
<proteinExistence type="predicted"/>
<reference evidence="1" key="1">
    <citation type="submission" date="2017-06" db="EMBL/GenBank/DDBJ databases">
        <authorList>
            <person name="Assis F.L."/>
            <person name="Abrahao J.S."/>
            <person name="Silva L."/>
            <person name="Khalil J.B."/>
            <person name="Rodrigues R."/>
            <person name="Silva L.S."/>
            <person name="Boratto P."/>
            <person name="Andrade M."/>
            <person name="Kroon E.G."/>
            <person name="Ribeiro B."/>
            <person name="Bergier I."/>
            <person name="Seligmann H."/>
            <person name="Ghigo E."/>
            <person name="Colson P."/>
            <person name="Levasseur A."/>
            <person name="Raoult D."/>
            <person name="Scola B.L."/>
        </authorList>
    </citation>
    <scope>NUCLEOTIDE SEQUENCE</scope>
    <source>
        <strain evidence="1">Deep ocean</strain>
    </source>
</reference>
<accession>A0A6N1NMY7</accession>
<protein>
    <submittedName>
        <fullName evidence="1">Putative ORFan</fullName>
    </submittedName>
</protein>
<organism evidence="1">
    <name type="scientific">Tupanvirus deep ocean</name>
    <dbReference type="NCBI Taxonomy" id="2126984"/>
    <lineage>
        <taxon>Viruses</taxon>
        <taxon>Varidnaviria</taxon>
        <taxon>Bamfordvirae</taxon>
        <taxon>Nucleocytoviricota</taxon>
        <taxon>Megaviricetes</taxon>
        <taxon>Imitervirales</taxon>
        <taxon>Mimiviridae</taxon>
        <taxon>Megamimivirinae</taxon>
        <taxon>Tupanvirus</taxon>
        <taxon>Tupanvirus altamarinense</taxon>
    </lineage>
</organism>
<dbReference type="RefSeq" id="YP_010780098.1">
    <property type="nucleotide sequence ID" value="NC_075038.1"/>
</dbReference>
<dbReference type="EMBL" id="MF405918">
    <property type="protein sequence ID" value="QKU33498.1"/>
    <property type="molecule type" value="Genomic_DNA"/>
</dbReference>
<reference evidence="1" key="2">
    <citation type="journal article" date="2018" name="Nat. Commun.">
        <title>Tailed giant Tupanvirus possesses the most complete translational apparatus of the known virosphere.</title>
        <authorList>
            <person name="Abrahao J."/>
            <person name="Silva L."/>
            <person name="Silva L.S."/>
            <person name="Khalil J.Y.B."/>
            <person name="Rodrigues R."/>
            <person name="Arantes T."/>
            <person name="Assis F."/>
            <person name="Boratto P."/>
            <person name="Andrade M."/>
            <person name="Kroon E.G."/>
            <person name="Ribeiro B."/>
            <person name="Bergier I."/>
            <person name="Seligmann H."/>
            <person name="Ghigo E."/>
            <person name="Colson P."/>
            <person name="Levasseur A."/>
            <person name="Kroemer G."/>
            <person name="Raoult D."/>
            <person name="La Scola B."/>
        </authorList>
    </citation>
    <scope>NUCLEOTIDE SEQUENCE [LARGE SCALE GENOMIC DNA]</scope>
    <source>
        <strain evidence="1">Deep ocean</strain>
    </source>
</reference>